<evidence type="ECO:0000256" key="3">
    <source>
        <dbReference type="ARBA" id="ARBA00022679"/>
    </source>
</evidence>
<dbReference type="EC" id="2.4.1.17" evidence="5"/>
<dbReference type="AlphaFoldDB" id="A0AAD4PGY9"/>
<feature type="non-terminal residue" evidence="6">
    <location>
        <position position="1"/>
    </location>
</feature>
<keyword evidence="5" id="KW-0732">Signal</keyword>
<dbReference type="Gene3D" id="3.40.50.2000">
    <property type="entry name" value="Glycogen Phosphorylase B"/>
    <property type="match status" value="2"/>
</dbReference>
<feature type="transmembrane region" description="Helical" evidence="5">
    <location>
        <begin position="479"/>
        <end position="502"/>
    </location>
</feature>
<dbReference type="FunFam" id="3.40.50.2000:FF:000144">
    <property type="entry name" value="UDP-glucuronosyltransferase"/>
    <property type="match status" value="1"/>
</dbReference>
<dbReference type="GO" id="GO:0015020">
    <property type="term" value="F:glucuronosyltransferase activity"/>
    <property type="evidence" value="ECO:0007669"/>
    <property type="project" value="UniProtKB-EC"/>
</dbReference>
<dbReference type="PROSITE" id="PS00375">
    <property type="entry name" value="UDPGT"/>
    <property type="match status" value="1"/>
</dbReference>
<dbReference type="CDD" id="cd03784">
    <property type="entry name" value="GT1_Gtf-like"/>
    <property type="match status" value="1"/>
</dbReference>
<keyword evidence="2 4" id="KW-0328">Glycosyltransferase</keyword>
<dbReference type="FunFam" id="3.40.50.2000:FF:000050">
    <property type="entry name" value="UDP-glucuronosyltransferase"/>
    <property type="match status" value="1"/>
</dbReference>
<evidence type="ECO:0000256" key="2">
    <source>
        <dbReference type="ARBA" id="ARBA00022676"/>
    </source>
</evidence>
<protein>
    <recommendedName>
        <fullName evidence="5">UDP-glucuronosyltransferase</fullName>
        <ecNumber evidence="5">2.4.1.17</ecNumber>
    </recommendedName>
</protein>
<organism evidence="6 7">
    <name type="scientific">Drosophila rubida</name>
    <dbReference type="NCBI Taxonomy" id="30044"/>
    <lineage>
        <taxon>Eukaryota</taxon>
        <taxon>Metazoa</taxon>
        <taxon>Ecdysozoa</taxon>
        <taxon>Arthropoda</taxon>
        <taxon>Hexapoda</taxon>
        <taxon>Insecta</taxon>
        <taxon>Pterygota</taxon>
        <taxon>Neoptera</taxon>
        <taxon>Endopterygota</taxon>
        <taxon>Diptera</taxon>
        <taxon>Brachycera</taxon>
        <taxon>Muscomorpha</taxon>
        <taxon>Ephydroidea</taxon>
        <taxon>Drosophilidae</taxon>
        <taxon>Drosophila</taxon>
    </lineage>
</organism>
<keyword evidence="5" id="KW-0812">Transmembrane</keyword>
<sequence>KMQLLYLWALLLASLGHVFGYSYLMVVPTTSKSHFYVAQALAKGLVAAGHEVTMVSAFPQKKPIKNFRDVALTGVIPIMAAHKSRILENSKKSMIQRLPIFHGMGLDLTTALLEEPAVQSLLKENRTFDGVICEVFINEAHFGFAEHFKAPLIGLSTFGASSWTTDMVGTPSPTSYVPHVMLQFSDRMSFWERTQNLLYTAYEFAYQRLIYFPKQEQLYRKFFPHNKQDFYRMRGNASLVLLNNHVSLSFPRPYAPNMIEVGGMHVQRQRKSLPQDIEKFINGAKHGVIYFSMGSNLRSADLPQHKRNALVATFRGLKQRVLWKFEDSKLPEKPDNVFISDWFPQDDILAHENVKLFITHGGLLSTTESIYHGTPVLGIPMFGDQFMNMARAEQSGYGVAVRFDQLTTESLRSAIDKVISDPSYTIQVRAMSERFRDQHETPLERAVYWVEHVTRQKGANYLRSAAQDLTFIKYNNLDVLAMLFGGVILLLLVVICLLVVVFKLISGKLTRAVGNSNKVKRN</sequence>
<evidence type="ECO:0000313" key="6">
    <source>
        <dbReference type="EMBL" id="KAH8359710.1"/>
    </source>
</evidence>
<dbReference type="Pfam" id="PF00201">
    <property type="entry name" value="UDPGT"/>
    <property type="match status" value="1"/>
</dbReference>
<comment type="catalytic activity">
    <reaction evidence="5">
        <text>glucuronate acceptor + UDP-alpha-D-glucuronate = acceptor beta-D-glucuronoside + UDP + H(+)</text>
        <dbReference type="Rhea" id="RHEA:21032"/>
        <dbReference type="ChEBI" id="CHEBI:15378"/>
        <dbReference type="ChEBI" id="CHEBI:58052"/>
        <dbReference type="ChEBI" id="CHEBI:58223"/>
        <dbReference type="ChEBI" id="CHEBI:132367"/>
        <dbReference type="ChEBI" id="CHEBI:132368"/>
        <dbReference type="EC" id="2.4.1.17"/>
    </reaction>
</comment>
<keyword evidence="3 4" id="KW-0808">Transferase</keyword>
<comment type="subcellular location">
    <subcellularLocation>
        <location evidence="5">Membrane</location>
        <topology evidence="5">Single-pass membrane protein</topology>
    </subcellularLocation>
</comment>
<accession>A0AAD4PGY9</accession>
<keyword evidence="5" id="KW-0472">Membrane</keyword>
<name>A0AAD4PGY9_9MUSC</name>
<evidence type="ECO:0000256" key="1">
    <source>
        <dbReference type="ARBA" id="ARBA00009995"/>
    </source>
</evidence>
<comment type="caution">
    <text evidence="6">The sequence shown here is derived from an EMBL/GenBank/DDBJ whole genome shotgun (WGS) entry which is preliminary data.</text>
</comment>
<proteinExistence type="inferred from homology"/>
<feature type="signal peptide" evidence="5">
    <location>
        <begin position="1"/>
        <end position="20"/>
    </location>
</feature>
<dbReference type="PANTHER" id="PTHR48043:SF159">
    <property type="entry name" value="EG:EG0003.4 PROTEIN-RELATED"/>
    <property type="match status" value="1"/>
</dbReference>
<dbReference type="GO" id="GO:0016020">
    <property type="term" value="C:membrane"/>
    <property type="evidence" value="ECO:0007669"/>
    <property type="project" value="UniProtKB-SubCell"/>
</dbReference>
<evidence type="ECO:0000256" key="5">
    <source>
        <dbReference type="RuleBase" id="RU362059"/>
    </source>
</evidence>
<keyword evidence="7" id="KW-1185">Reference proteome</keyword>
<gene>
    <name evidence="6" type="ORF">KR093_008463</name>
</gene>
<dbReference type="InterPro" id="IPR050271">
    <property type="entry name" value="UDP-glycosyltransferase"/>
</dbReference>
<dbReference type="InterPro" id="IPR002213">
    <property type="entry name" value="UDP_glucos_trans"/>
</dbReference>
<evidence type="ECO:0000256" key="4">
    <source>
        <dbReference type="RuleBase" id="RU003718"/>
    </source>
</evidence>
<dbReference type="Proteomes" id="UP001200034">
    <property type="component" value="Unassembled WGS sequence"/>
</dbReference>
<reference evidence="6" key="1">
    <citation type="journal article" date="2021" name="Mol. Ecol. Resour.">
        <title>Phylogenomic analyses of the genus Drosophila reveals genomic signals of climate adaptation.</title>
        <authorList>
            <person name="Li F."/>
            <person name="Rane R.V."/>
            <person name="Luria V."/>
            <person name="Xiong Z."/>
            <person name="Chen J."/>
            <person name="Li Z."/>
            <person name="Catullo R.A."/>
            <person name="Griffin P.C."/>
            <person name="Schiffer M."/>
            <person name="Pearce S."/>
            <person name="Lee S.F."/>
            <person name="McElroy K."/>
            <person name="Stocker A."/>
            <person name="Shirriffs J."/>
            <person name="Cockerell F."/>
            <person name="Coppin C."/>
            <person name="Sgro C.M."/>
            <person name="Karger A."/>
            <person name="Cain J.W."/>
            <person name="Weber J.A."/>
            <person name="Santpere G."/>
            <person name="Kirschner M.W."/>
            <person name="Hoffmann A.A."/>
            <person name="Oakeshott J.G."/>
            <person name="Zhang G."/>
        </authorList>
    </citation>
    <scope>NUCLEOTIDE SEQUENCE</scope>
    <source>
        <strain evidence="6">BGI-SZ-2011g</strain>
    </source>
</reference>
<evidence type="ECO:0000313" key="7">
    <source>
        <dbReference type="Proteomes" id="UP001200034"/>
    </source>
</evidence>
<keyword evidence="5" id="KW-1133">Transmembrane helix</keyword>
<feature type="chain" id="PRO_5041779282" description="UDP-glucuronosyltransferase" evidence="5">
    <location>
        <begin position="21"/>
        <end position="522"/>
    </location>
</feature>
<dbReference type="EMBL" id="JAJJHW010003409">
    <property type="protein sequence ID" value="KAH8359710.1"/>
    <property type="molecule type" value="Genomic_DNA"/>
</dbReference>
<dbReference type="InterPro" id="IPR035595">
    <property type="entry name" value="UDP_glycos_trans_CS"/>
</dbReference>
<dbReference type="PANTHER" id="PTHR48043">
    <property type="entry name" value="EG:EG0003.4 PROTEIN-RELATED"/>
    <property type="match status" value="1"/>
</dbReference>
<dbReference type="SUPFAM" id="SSF53756">
    <property type="entry name" value="UDP-Glycosyltransferase/glycogen phosphorylase"/>
    <property type="match status" value="1"/>
</dbReference>
<comment type="similarity">
    <text evidence="1 4">Belongs to the UDP-glycosyltransferase family.</text>
</comment>